<keyword evidence="1" id="KW-1133">Transmembrane helix</keyword>
<reference evidence="2 3" key="1">
    <citation type="submission" date="2016-10" db="EMBL/GenBank/DDBJ databases">
        <authorList>
            <person name="Varghese N."/>
            <person name="Submissions S."/>
        </authorList>
    </citation>
    <scope>NUCLEOTIDE SEQUENCE [LARGE SCALE GENOMIC DNA]</scope>
    <source>
        <strain evidence="2 3">PDC82</strain>
    </source>
</reference>
<gene>
    <name evidence="2" type="ORF">SAMN05428983_0862</name>
</gene>
<organism evidence="2 3">
    <name type="scientific">Agrobacterium fabrum</name>
    <dbReference type="NCBI Taxonomy" id="1176649"/>
    <lineage>
        <taxon>Bacteria</taxon>
        <taxon>Pseudomonadati</taxon>
        <taxon>Pseudomonadota</taxon>
        <taxon>Alphaproteobacteria</taxon>
        <taxon>Hyphomicrobiales</taxon>
        <taxon>Rhizobiaceae</taxon>
        <taxon>Rhizobium/Agrobacterium group</taxon>
        <taxon>Agrobacterium</taxon>
        <taxon>Agrobacterium tumefaciens complex</taxon>
    </lineage>
</organism>
<dbReference type="Proteomes" id="UP000198917">
    <property type="component" value="Unassembled WGS sequence"/>
</dbReference>
<keyword evidence="1" id="KW-0472">Membrane</keyword>
<accession>A0A7Z7BHN8</accession>
<evidence type="ECO:0000256" key="1">
    <source>
        <dbReference type="SAM" id="Phobius"/>
    </source>
</evidence>
<comment type="caution">
    <text evidence="2">The sequence shown here is derived from an EMBL/GenBank/DDBJ whole genome shotgun (WGS) entry which is preliminary data.</text>
</comment>
<name>A0A7Z7BHN8_9HYPH</name>
<evidence type="ECO:0000313" key="3">
    <source>
        <dbReference type="Proteomes" id="UP000198917"/>
    </source>
</evidence>
<dbReference type="EMBL" id="FNEW01000001">
    <property type="protein sequence ID" value="SDJ25907.1"/>
    <property type="molecule type" value="Genomic_DNA"/>
</dbReference>
<feature type="transmembrane region" description="Helical" evidence="1">
    <location>
        <begin position="71"/>
        <end position="89"/>
    </location>
</feature>
<feature type="transmembrane region" description="Helical" evidence="1">
    <location>
        <begin position="101"/>
        <end position="119"/>
    </location>
</feature>
<keyword evidence="1" id="KW-0812">Transmembrane</keyword>
<proteinExistence type="predicted"/>
<dbReference type="RefSeq" id="WP_092731844.1">
    <property type="nucleotide sequence ID" value="NZ_FNEW01000001.1"/>
</dbReference>
<dbReference type="AlphaFoldDB" id="A0A7Z7BHN8"/>
<feature type="transmembrane region" description="Helical" evidence="1">
    <location>
        <begin position="30"/>
        <end position="50"/>
    </location>
</feature>
<sequence>METLPPSSSVEPVETLYYILQCAFNPSDAAAIKIFYFVWIGGYCLIHILWDASSKHTPAFEFGNLTKYAPTIYNATTLTSSVLVLIAIFNEHVRNYNNDFVVHYILAGLPGILVSAAQLKPKAE</sequence>
<evidence type="ECO:0000313" key="2">
    <source>
        <dbReference type="EMBL" id="SDJ25907.1"/>
    </source>
</evidence>
<protein>
    <submittedName>
        <fullName evidence="2">Uncharacterized protein</fullName>
    </submittedName>
</protein>